<dbReference type="Gene3D" id="1.10.579.10">
    <property type="entry name" value="DNA Cyclobutane Dipyrimidine Photolyase, subunit A, domain 3"/>
    <property type="match status" value="1"/>
</dbReference>
<dbReference type="PANTHER" id="PTHR11455:SF9">
    <property type="entry name" value="CRYPTOCHROME CIRCADIAN CLOCK 5 ISOFORM X1"/>
    <property type="match status" value="1"/>
</dbReference>
<dbReference type="Gene3D" id="1.25.40.80">
    <property type="match status" value="1"/>
</dbReference>
<dbReference type="GO" id="GO:0071949">
    <property type="term" value="F:FAD binding"/>
    <property type="evidence" value="ECO:0007669"/>
    <property type="project" value="TreeGrafter"/>
</dbReference>
<evidence type="ECO:0000256" key="1">
    <source>
        <dbReference type="ARBA" id="ARBA00022630"/>
    </source>
</evidence>
<dbReference type="PRINTS" id="PR00147">
    <property type="entry name" value="DNAPHOTLYASE"/>
</dbReference>
<dbReference type="InterPro" id="IPR036134">
    <property type="entry name" value="Crypto/Photolyase_FAD-like_sf"/>
</dbReference>
<dbReference type="GO" id="GO:0006950">
    <property type="term" value="P:response to stress"/>
    <property type="evidence" value="ECO:0007669"/>
    <property type="project" value="UniProtKB-ARBA"/>
</dbReference>
<evidence type="ECO:0000256" key="6">
    <source>
        <dbReference type="RuleBase" id="RU004182"/>
    </source>
</evidence>
<feature type="site" description="Electron transfer via tryptophanyl radical" evidence="5">
    <location>
        <position position="398"/>
    </location>
</feature>
<dbReference type="SUPFAM" id="SSF52425">
    <property type="entry name" value="Cryptochrome/photolyase, N-terminal domain"/>
    <property type="match status" value="1"/>
</dbReference>
<dbReference type="InterPro" id="IPR002081">
    <property type="entry name" value="Cryptochrome/DNA_photolyase_1"/>
</dbReference>
<accession>D3Q002</accession>
<dbReference type="GO" id="GO:0006139">
    <property type="term" value="P:nucleobase-containing compound metabolic process"/>
    <property type="evidence" value="ECO:0007669"/>
    <property type="project" value="UniProtKB-ARBA"/>
</dbReference>
<feature type="site" description="Electron transfer via tryptophanyl radical" evidence="5">
    <location>
        <position position="322"/>
    </location>
</feature>
<protein>
    <submittedName>
        <fullName evidence="8">Deoxyribodipyrimidine photo-lyase</fullName>
        <ecNumber evidence="8">4.1.99.3</ecNumber>
    </submittedName>
</protein>
<feature type="domain" description="Photolyase/cryptochrome alpha/beta" evidence="7">
    <location>
        <begin position="38"/>
        <end position="163"/>
    </location>
</feature>
<dbReference type="EMBL" id="CP001778">
    <property type="protein sequence ID" value="ADD45531.1"/>
    <property type="molecule type" value="Genomic_DNA"/>
</dbReference>
<dbReference type="GO" id="GO:0003904">
    <property type="term" value="F:deoxyribodipyrimidine photo-lyase activity"/>
    <property type="evidence" value="ECO:0007669"/>
    <property type="project" value="UniProtKB-EC"/>
</dbReference>
<dbReference type="Pfam" id="PF03441">
    <property type="entry name" value="FAD_binding_7"/>
    <property type="match status" value="1"/>
</dbReference>
<dbReference type="PROSITE" id="PS00394">
    <property type="entry name" value="DNA_PHOTOLYASES_1_1"/>
    <property type="match status" value="1"/>
</dbReference>
<dbReference type="InterPro" id="IPR036155">
    <property type="entry name" value="Crypto/Photolyase_N_sf"/>
</dbReference>
<feature type="binding site" evidence="4">
    <location>
        <position position="250"/>
    </location>
    <ligand>
        <name>FAD</name>
        <dbReference type="ChEBI" id="CHEBI:57692"/>
    </ligand>
</feature>
<gene>
    <name evidence="8" type="ordered locus">Snas_5903</name>
</gene>
<dbReference type="GO" id="GO:0009416">
    <property type="term" value="P:response to light stimulus"/>
    <property type="evidence" value="ECO:0007669"/>
    <property type="project" value="TreeGrafter"/>
</dbReference>
<dbReference type="InterPro" id="IPR014729">
    <property type="entry name" value="Rossmann-like_a/b/a_fold"/>
</dbReference>
<evidence type="ECO:0000256" key="5">
    <source>
        <dbReference type="PIRSR" id="PIRSR602081-2"/>
    </source>
</evidence>
<dbReference type="InterPro" id="IPR018394">
    <property type="entry name" value="DNA_photolyase_1_CS_C"/>
</dbReference>
<dbReference type="KEGG" id="sna:Snas_5903"/>
<keyword evidence="9" id="KW-1185">Reference proteome</keyword>
<dbReference type="GO" id="GO:0003677">
    <property type="term" value="F:DNA binding"/>
    <property type="evidence" value="ECO:0007669"/>
    <property type="project" value="TreeGrafter"/>
</dbReference>
<feature type="binding site" evidence="4">
    <location>
        <begin position="388"/>
        <end position="390"/>
    </location>
    <ligand>
        <name>FAD</name>
        <dbReference type="ChEBI" id="CHEBI:57692"/>
    </ligand>
</feature>
<dbReference type="STRING" id="446470.Snas_5903"/>
<keyword evidence="2 4" id="KW-0274">FAD</keyword>
<feature type="binding site" evidence="4">
    <location>
        <begin position="292"/>
        <end position="299"/>
    </location>
    <ligand>
        <name>FAD</name>
        <dbReference type="ChEBI" id="CHEBI:57692"/>
    </ligand>
</feature>
<evidence type="ECO:0000259" key="7">
    <source>
        <dbReference type="PROSITE" id="PS51645"/>
    </source>
</evidence>
<dbReference type="eggNOG" id="COG0415">
    <property type="taxonomic scope" value="Bacteria"/>
</dbReference>
<evidence type="ECO:0000256" key="3">
    <source>
        <dbReference type="ARBA" id="ARBA00022991"/>
    </source>
</evidence>
<evidence type="ECO:0000256" key="2">
    <source>
        <dbReference type="ARBA" id="ARBA00022827"/>
    </source>
</evidence>
<dbReference type="SUPFAM" id="SSF48173">
    <property type="entry name" value="Cryptochrome/photolyase FAD-binding domain"/>
    <property type="match status" value="1"/>
</dbReference>
<reference evidence="8 9" key="1">
    <citation type="journal article" date="2009" name="Stand. Genomic Sci.">
        <title>Complete genome sequence of Stackebrandtia nassauensis type strain (LLR-40K-21).</title>
        <authorList>
            <person name="Munk C."/>
            <person name="Lapidus A."/>
            <person name="Copeland A."/>
            <person name="Jando M."/>
            <person name="Mayilraj S."/>
            <person name="Glavina Del Rio T."/>
            <person name="Nolan M."/>
            <person name="Chen F."/>
            <person name="Lucas S."/>
            <person name="Tice H."/>
            <person name="Cheng J.F."/>
            <person name="Han C."/>
            <person name="Detter J.C."/>
            <person name="Bruce D."/>
            <person name="Goodwin L."/>
            <person name="Chain P."/>
            <person name="Pitluck S."/>
            <person name="Goker M."/>
            <person name="Ovchinikova G."/>
            <person name="Pati A."/>
            <person name="Ivanova N."/>
            <person name="Mavromatis K."/>
            <person name="Chen A."/>
            <person name="Palaniappan K."/>
            <person name="Land M."/>
            <person name="Hauser L."/>
            <person name="Chang Y.J."/>
            <person name="Jeffries C.D."/>
            <person name="Bristow J."/>
            <person name="Eisen J.A."/>
            <person name="Markowitz V."/>
            <person name="Hugenholtz P."/>
            <person name="Kyrpides N.C."/>
            <person name="Klenk H.P."/>
        </authorList>
    </citation>
    <scope>NUCLEOTIDE SEQUENCE [LARGE SCALE GENOMIC DNA]</scope>
    <source>
        <strain evidence="9">DSM 44728 / CIP 108903 / NRRL B-16338 / NBRC 102104 / LLR-40K-21</strain>
    </source>
</reference>
<dbReference type="InterPro" id="IPR006050">
    <property type="entry name" value="DNA_photolyase_N"/>
</dbReference>
<dbReference type="PROSITE" id="PS51645">
    <property type="entry name" value="PHR_CRY_ALPHA_BETA"/>
    <property type="match status" value="1"/>
</dbReference>
<sequence>MDLTGPHSFGPGEVHKPGTASIGPAAVVFHHGVGETMRTIVVLFTRDLRIRDNPALALASRHADTVVPLYVADDSPPLPPNQRRFLVESLTDLRESLRRLGGDLLVRRGDPVEQTLKLCRLLATDGIGMAEDYGPAARRLRQRLAEAAEAERVGLRLFPGVTIVEPGAVRPTTGADHYKVFTPYLRSWSATPWRPEHEAPQAIRLPADVTGDDPASVIGPVEGGSSDVVDGGETAGLRRWDSWIDREPDYPAIHDDLAADDTTRLSGYLRFGCVSPLVVAADPRTPEALVRQLCWRDFYHQVLHGFPRLATDNYRPGARDAWVDDEPALRAWQDGETGVPLVDAGMRQLRTQGWMHNRARMVAASYLTKDLGIDWRHGAAWFDRWLVDADVANNYGNWQWTAGTGNDSRPYRRFNPARQAQRYDPRHEYRDRWLRN</sequence>
<keyword evidence="3 6" id="KW-0157">Chromophore</keyword>
<organism evidence="8 9">
    <name type="scientific">Stackebrandtia nassauensis (strain DSM 44728 / CIP 108903 / NRRL B-16338 / NBRC 102104 / LLR-40K-21)</name>
    <dbReference type="NCBI Taxonomy" id="446470"/>
    <lineage>
        <taxon>Bacteria</taxon>
        <taxon>Bacillati</taxon>
        <taxon>Actinomycetota</taxon>
        <taxon>Actinomycetes</taxon>
        <taxon>Glycomycetales</taxon>
        <taxon>Glycomycetaceae</taxon>
        <taxon>Stackebrandtia</taxon>
    </lineage>
</organism>
<keyword evidence="8" id="KW-0456">Lyase</keyword>
<evidence type="ECO:0000313" key="9">
    <source>
        <dbReference type="Proteomes" id="UP000000844"/>
    </source>
</evidence>
<dbReference type="OrthoDB" id="9772484at2"/>
<feature type="binding site" evidence="4">
    <location>
        <begin position="262"/>
        <end position="266"/>
    </location>
    <ligand>
        <name>FAD</name>
        <dbReference type="ChEBI" id="CHEBI:57692"/>
    </ligand>
</feature>
<name>D3Q002_STANL</name>
<dbReference type="EC" id="4.1.99.3" evidence="8"/>
<dbReference type="Gene3D" id="3.40.50.620">
    <property type="entry name" value="HUPs"/>
    <property type="match status" value="1"/>
</dbReference>
<dbReference type="InterPro" id="IPR005101">
    <property type="entry name" value="Cryptochr/Photolyase_FAD-bd"/>
</dbReference>
<dbReference type="Proteomes" id="UP000000844">
    <property type="component" value="Chromosome"/>
</dbReference>
<evidence type="ECO:0000313" key="8">
    <source>
        <dbReference type="EMBL" id="ADD45531.1"/>
    </source>
</evidence>
<comment type="similarity">
    <text evidence="6">Belongs to the DNA photolyase family.</text>
</comment>
<evidence type="ECO:0000256" key="4">
    <source>
        <dbReference type="PIRSR" id="PIRSR602081-1"/>
    </source>
</evidence>
<keyword evidence="1 4" id="KW-0285">Flavoprotein</keyword>
<proteinExistence type="inferred from homology"/>
<dbReference type="Pfam" id="PF00875">
    <property type="entry name" value="DNA_photolyase"/>
    <property type="match status" value="1"/>
</dbReference>
<dbReference type="AlphaFoldDB" id="D3Q002"/>
<comment type="cofactor">
    <cofactor evidence="4">
        <name>FAD</name>
        <dbReference type="ChEBI" id="CHEBI:57692"/>
    </cofactor>
    <text evidence="4">Binds 1 FAD per subunit.</text>
</comment>
<dbReference type="RefSeq" id="WP_013021102.1">
    <property type="nucleotide sequence ID" value="NC_013947.1"/>
</dbReference>
<dbReference type="HOGENOM" id="CLU_010348_2_2_11"/>
<feature type="site" description="Electron transfer via tryptophanyl radical" evidence="5">
    <location>
        <position position="375"/>
    </location>
</feature>
<dbReference type="PANTHER" id="PTHR11455">
    <property type="entry name" value="CRYPTOCHROME"/>
    <property type="match status" value="1"/>
</dbReference>